<gene>
    <name evidence="1" type="ORF">FVE85_4705</name>
</gene>
<comment type="caution">
    <text evidence="1">The sequence shown here is derived from an EMBL/GenBank/DDBJ whole genome shotgun (WGS) entry which is preliminary data.</text>
</comment>
<keyword evidence="2" id="KW-1185">Reference proteome</keyword>
<protein>
    <submittedName>
        <fullName evidence="1">Uncharacterized protein</fullName>
    </submittedName>
</protein>
<sequence>MVERSLRVFPGQKDELYIQAIYLSLILRASRAMWDAILDVDCALLVEQKPSVHHRRLFVQRKVPKLGVNVDVVEKMIAMHATKVRTFTEHAESCDEHFGKPSPGKSALFDLASKVAMFVRFE</sequence>
<proteinExistence type="predicted"/>
<name>A0A5J4YQH1_PORPP</name>
<dbReference type="EMBL" id="VRMN01000006">
    <property type="protein sequence ID" value="KAA8493568.1"/>
    <property type="molecule type" value="Genomic_DNA"/>
</dbReference>
<evidence type="ECO:0000313" key="2">
    <source>
        <dbReference type="Proteomes" id="UP000324585"/>
    </source>
</evidence>
<evidence type="ECO:0000313" key="1">
    <source>
        <dbReference type="EMBL" id="KAA8493568.1"/>
    </source>
</evidence>
<dbReference type="AlphaFoldDB" id="A0A5J4YQH1"/>
<reference evidence="2" key="1">
    <citation type="journal article" date="2019" name="Nat. Commun.">
        <title>Expansion of phycobilisome linker gene families in mesophilic red algae.</title>
        <authorList>
            <person name="Lee J."/>
            <person name="Kim D."/>
            <person name="Bhattacharya D."/>
            <person name="Yoon H.S."/>
        </authorList>
    </citation>
    <scope>NUCLEOTIDE SEQUENCE [LARGE SCALE GENOMIC DNA]</scope>
    <source>
        <strain evidence="2">CCMP 1328</strain>
    </source>
</reference>
<organism evidence="1 2">
    <name type="scientific">Porphyridium purpureum</name>
    <name type="common">Red alga</name>
    <name type="synonym">Porphyridium cruentum</name>
    <dbReference type="NCBI Taxonomy" id="35688"/>
    <lineage>
        <taxon>Eukaryota</taxon>
        <taxon>Rhodophyta</taxon>
        <taxon>Bangiophyceae</taxon>
        <taxon>Porphyridiales</taxon>
        <taxon>Porphyridiaceae</taxon>
        <taxon>Porphyridium</taxon>
    </lineage>
</organism>
<dbReference type="Proteomes" id="UP000324585">
    <property type="component" value="Unassembled WGS sequence"/>
</dbReference>
<accession>A0A5J4YQH1</accession>